<dbReference type="AlphaFoldDB" id="A0A559JB34"/>
<feature type="domain" description="Flagellar basal-body/hook protein C-terminal" evidence="4">
    <location>
        <begin position="230"/>
        <end position="275"/>
    </location>
</feature>
<dbReference type="Proteomes" id="UP000316330">
    <property type="component" value="Unassembled WGS sequence"/>
</dbReference>
<dbReference type="EMBL" id="VNJJ01000013">
    <property type="protein sequence ID" value="TVX97092.1"/>
    <property type="molecule type" value="Genomic_DNA"/>
</dbReference>
<sequence>MNNSMITASVSMGALQQKLDIIADNFANSNTVGYKRKSATFEDILTSLNPQIDDFNQQGRKTPLGLTLGWGARLSSIRTDLAQGSLQHTGEMTDIAIEGNGMFEVRTNGVIGGPRAFTRHGPFHLIPDATNGGRLLTTNSGQLVVADTGNGDDFVRVPNGYELRIAEDGTMTGVIGDGTDPIALGRLKVVQVANADLLRAIDDNLFGIPENVDPLNVVRDVPVQGSISVRQGFVEQSNVNMADEMADLMIVQRAYQLSARALTSSEQMMGMANNLRG</sequence>
<dbReference type="GO" id="GO:0009425">
    <property type="term" value="C:bacterial-type flagellum basal body"/>
    <property type="evidence" value="ECO:0007669"/>
    <property type="project" value="UniProtKB-SubCell"/>
</dbReference>
<comment type="subcellular location">
    <subcellularLocation>
        <location evidence="2">Bacterial flagellum basal body</location>
    </subcellularLocation>
</comment>
<feature type="domain" description="Flagellar basal body rod protein N-terminal" evidence="3">
    <location>
        <begin position="12"/>
        <end position="35"/>
    </location>
</feature>
<evidence type="ECO:0000259" key="3">
    <source>
        <dbReference type="Pfam" id="PF00460"/>
    </source>
</evidence>
<dbReference type="SUPFAM" id="SSF117143">
    <property type="entry name" value="Flagellar hook protein flgE"/>
    <property type="match status" value="1"/>
</dbReference>
<evidence type="ECO:0000259" key="4">
    <source>
        <dbReference type="Pfam" id="PF06429"/>
    </source>
</evidence>
<keyword evidence="2" id="KW-0975">Bacterial flagellum</keyword>
<dbReference type="InterPro" id="IPR037925">
    <property type="entry name" value="FlgE/F/G-like"/>
</dbReference>
<proteinExistence type="inferred from homology"/>
<dbReference type="PANTHER" id="PTHR30435:SF19">
    <property type="entry name" value="FLAGELLAR BASAL-BODY ROD PROTEIN FLGG"/>
    <property type="match status" value="1"/>
</dbReference>
<comment type="similarity">
    <text evidence="1 2">Belongs to the flagella basal body rod proteins family.</text>
</comment>
<protein>
    <submittedName>
        <fullName evidence="5">Flagellar hook-basal body protein</fullName>
    </submittedName>
</protein>
<comment type="caution">
    <text evidence="5">The sequence shown here is derived from an EMBL/GenBank/DDBJ whole genome shotgun (WGS) entry which is preliminary data.</text>
</comment>
<evidence type="ECO:0000256" key="1">
    <source>
        <dbReference type="ARBA" id="ARBA00009677"/>
    </source>
</evidence>
<dbReference type="InterPro" id="IPR001444">
    <property type="entry name" value="Flag_bb_rod_N"/>
</dbReference>
<dbReference type="GO" id="GO:0071978">
    <property type="term" value="P:bacterial-type flagellum-dependent swarming motility"/>
    <property type="evidence" value="ECO:0007669"/>
    <property type="project" value="TreeGrafter"/>
</dbReference>
<keyword evidence="5" id="KW-0966">Cell projection</keyword>
<evidence type="ECO:0000256" key="2">
    <source>
        <dbReference type="RuleBase" id="RU362116"/>
    </source>
</evidence>
<evidence type="ECO:0000313" key="5">
    <source>
        <dbReference type="EMBL" id="TVX97092.1"/>
    </source>
</evidence>
<dbReference type="InterPro" id="IPR020013">
    <property type="entry name" value="Flagellar_FlgE/F/G"/>
</dbReference>
<organism evidence="5 6">
    <name type="scientific">Cohnella terricola</name>
    <dbReference type="NCBI Taxonomy" id="1289167"/>
    <lineage>
        <taxon>Bacteria</taxon>
        <taxon>Bacillati</taxon>
        <taxon>Bacillota</taxon>
        <taxon>Bacilli</taxon>
        <taxon>Bacillales</taxon>
        <taxon>Paenibacillaceae</taxon>
        <taxon>Cohnella</taxon>
    </lineage>
</organism>
<keyword evidence="5" id="KW-0282">Flagellum</keyword>
<dbReference type="PANTHER" id="PTHR30435">
    <property type="entry name" value="FLAGELLAR PROTEIN"/>
    <property type="match status" value="1"/>
</dbReference>
<dbReference type="InterPro" id="IPR010930">
    <property type="entry name" value="Flg_bb/hook_C_dom"/>
</dbReference>
<reference evidence="5 6" key="1">
    <citation type="submission" date="2019-07" db="EMBL/GenBank/DDBJ databases">
        <authorList>
            <person name="Kim J."/>
        </authorList>
    </citation>
    <scope>NUCLEOTIDE SEQUENCE [LARGE SCALE GENOMIC DNA]</scope>
    <source>
        <strain evidence="5 6">G13</strain>
    </source>
</reference>
<gene>
    <name evidence="5" type="ORF">FPZ45_19235</name>
</gene>
<dbReference type="RefSeq" id="WP_144705488.1">
    <property type="nucleotide sequence ID" value="NZ_VNJJ01000013.1"/>
</dbReference>
<dbReference type="NCBIfam" id="TIGR03506">
    <property type="entry name" value="FlgEFG_subfam"/>
    <property type="match status" value="2"/>
</dbReference>
<keyword evidence="5" id="KW-0969">Cilium</keyword>
<evidence type="ECO:0000313" key="6">
    <source>
        <dbReference type="Proteomes" id="UP000316330"/>
    </source>
</evidence>
<dbReference type="Pfam" id="PF06429">
    <property type="entry name" value="Flg_bbr_C"/>
    <property type="match status" value="1"/>
</dbReference>
<dbReference type="OrthoDB" id="9800375at2"/>
<accession>A0A559JB34</accession>
<dbReference type="Pfam" id="PF00460">
    <property type="entry name" value="Flg_bb_rod"/>
    <property type="match status" value="1"/>
</dbReference>
<name>A0A559JB34_9BACL</name>
<keyword evidence="6" id="KW-1185">Reference proteome</keyword>